<keyword evidence="6" id="KW-1185">Reference proteome</keyword>
<dbReference type="PROSITE" id="PS50012">
    <property type="entry name" value="RCC1_3"/>
    <property type="match status" value="2"/>
</dbReference>
<dbReference type="Pfam" id="PF13540">
    <property type="entry name" value="RCC1_2"/>
    <property type="match status" value="1"/>
</dbReference>
<feature type="domain" description="BTB" evidence="4">
    <location>
        <begin position="939"/>
        <end position="1017"/>
    </location>
</feature>
<evidence type="ECO:0000313" key="6">
    <source>
        <dbReference type="Proteomes" id="UP001642405"/>
    </source>
</evidence>
<evidence type="ECO:0000256" key="2">
    <source>
        <dbReference type="PROSITE-ProRule" id="PRU00235"/>
    </source>
</evidence>
<dbReference type="SUPFAM" id="SSF54695">
    <property type="entry name" value="POZ domain"/>
    <property type="match status" value="1"/>
</dbReference>
<feature type="compositionally biased region" description="Polar residues" evidence="3">
    <location>
        <begin position="1378"/>
        <end position="1393"/>
    </location>
</feature>
<feature type="repeat" description="RCC1" evidence="2">
    <location>
        <begin position="400"/>
        <end position="460"/>
    </location>
</feature>
<keyword evidence="1" id="KW-0677">Repeat</keyword>
<feature type="region of interest" description="Disordered" evidence="3">
    <location>
        <begin position="1593"/>
        <end position="1748"/>
    </location>
</feature>
<dbReference type="InterPro" id="IPR000210">
    <property type="entry name" value="BTB/POZ_dom"/>
</dbReference>
<dbReference type="SUPFAM" id="SSF48403">
    <property type="entry name" value="Ankyrin repeat"/>
    <property type="match status" value="1"/>
</dbReference>
<dbReference type="Gene3D" id="1.25.40.20">
    <property type="entry name" value="Ankyrin repeat-containing domain"/>
    <property type="match status" value="1"/>
</dbReference>
<evidence type="ECO:0000259" key="4">
    <source>
        <dbReference type="PROSITE" id="PS50097"/>
    </source>
</evidence>
<dbReference type="EMBL" id="CAWUHB010000023">
    <property type="protein sequence ID" value="CAK7221916.1"/>
    <property type="molecule type" value="Genomic_DNA"/>
</dbReference>
<dbReference type="InterPro" id="IPR011333">
    <property type="entry name" value="SKP1/BTB/POZ_sf"/>
</dbReference>
<dbReference type="Gene3D" id="2.130.10.30">
    <property type="entry name" value="Regulator of chromosome condensation 1/beta-lactamase-inhibitor protein II"/>
    <property type="match status" value="1"/>
</dbReference>
<dbReference type="Pfam" id="PF13637">
    <property type="entry name" value="Ank_4"/>
    <property type="match status" value="1"/>
</dbReference>
<dbReference type="InterPro" id="IPR000408">
    <property type="entry name" value="Reg_chr_condens"/>
</dbReference>
<dbReference type="PANTHER" id="PTHR22872">
    <property type="entry name" value="BTK-BINDING PROTEIN-RELATED"/>
    <property type="match status" value="1"/>
</dbReference>
<feature type="compositionally biased region" description="Low complexity" evidence="3">
    <location>
        <begin position="1428"/>
        <end position="1439"/>
    </location>
</feature>
<evidence type="ECO:0000313" key="5">
    <source>
        <dbReference type="EMBL" id="CAK7221916.1"/>
    </source>
</evidence>
<evidence type="ECO:0000256" key="1">
    <source>
        <dbReference type="ARBA" id="ARBA00022737"/>
    </source>
</evidence>
<feature type="region of interest" description="Disordered" evidence="3">
    <location>
        <begin position="1237"/>
        <end position="1263"/>
    </location>
</feature>
<feature type="compositionally biased region" description="Low complexity" evidence="3">
    <location>
        <begin position="1680"/>
        <end position="1691"/>
    </location>
</feature>
<feature type="compositionally biased region" description="Basic and acidic residues" evidence="3">
    <location>
        <begin position="1597"/>
        <end position="1631"/>
    </location>
</feature>
<accession>A0ABP0BS41</accession>
<feature type="repeat" description="RCC1" evidence="2">
    <location>
        <begin position="347"/>
        <end position="399"/>
    </location>
</feature>
<feature type="compositionally biased region" description="Low complexity" evidence="3">
    <location>
        <begin position="1518"/>
        <end position="1533"/>
    </location>
</feature>
<dbReference type="Gene3D" id="3.30.710.10">
    <property type="entry name" value="Potassium Channel Kv1.1, Chain A"/>
    <property type="match status" value="1"/>
</dbReference>
<proteinExistence type="predicted"/>
<dbReference type="Proteomes" id="UP001642405">
    <property type="component" value="Unassembled WGS sequence"/>
</dbReference>
<dbReference type="InterPro" id="IPR051625">
    <property type="entry name" value="Signaling_Regulatory_Domain"/>
</dbReference>
<feature type="compositionally biased region" description="Polar residues" evidence="3">
    <location>
        <begin position="1190"/>
        <end position="1200"/>
    </location>
</feature>
<dbReference type="PANTHER" id="PTHR22872:SF2">
    <property type="entry name" value="INHIBITOR OF BRUTON TYROSINE KINASE"/>
    <property type="match status" value="1"/>
</dbReference>
<dbReference type="Pfam" id="PF00651">
    <property type="entry name" value="BTB"/>
    <property type="match status" value="1"/>
</dbReference>
<feature type="compositionally biased region" description="Low complexity" evidence="3">
    <location>
        <begin position="1639"/>
        <end position="1649"/>
    </location>
</feature>
<name>A0ABP0BS41_9PEZI</name>
<feature type="compositionally biased region" description="Gly residues" evidence="3">
    <location>
        <begin position="1739"/>
        <end position="1748"/>
    </location>
</feature>
<dbReference type="SUPFAM" id="SSF50985">
    <property type="entry name" value="RCC1/BLIP-II"/>
    <property type="match status" value="1"/>
</dbReference>
<feature type="region of interest" description="Disordered" evidence="3">
    <location>
        <begin position="44"/>
        <end position="84"/>
    </location>
</feature>
<dbReference type="InterPro" id="IPR002110">
    <property type="entry name" value="Ankyrin_rpt"/>
</dbReference>
<dbReference type="PROSITE" id="PS50097">
    <property type="entry name" value="BTB"/>
    <property type="match status" value="1"/>
</dbReference>
<sequence>MSQLWSCYIADNVERFRRLLALTGHSAQAAAVWNANAAVGGPGGAGGGSGGSGGSGDIGGSPYTTSPRASVGKPRKSSGYGLGFGPAKSGAGSGTVGKNEINSRDHAGLTILLRAAASSSENAALFVQALLEHPAIDIYVQDPESGWNALHRALYAGNIAIARLLLLKERKDIAGQTLGAPVGRTGQLIKTKDHEGNSPFDLYNSTIGERLLDALDDTTAQAHDDSDDDSDDAVQQSRPANSRALQALVDGEDLFFFGSNKNLTLGLGDGDDRQFPERVYLKRPDHLVRRFYEEHLEETKQNDQIEGLWASSDVADIPALIQGRPLLVHDVVLSKLHSAILTADPVSNLYMCGIGRGGRLGLGDENTRFSFEPVQGPLTDRKIVEVALGQNHSMAVTDNGELWTWGVNTSSQLGYALPPSPKRDEDPMTSTPRQVFGPLRKEIILGVAASALHSVAHTGSSLYCWGKNVGQLALMDADSRSLDIQTVPRKVAASLFSSPIVSVSAIDKATTCLLANHTVCVFTSYGYKIVKFPFAETFGSRLGNFNMSSRYDAGRSQISYIASGGETIAAVTSRGDLFTMNLTNVAEGSQSATSTTNPSKIRDALTTPQCIWNAHKDGVRSVDVGEQGSVIISTHSGAVWRRIKRAKAKDAHVSGGGTKANTKKKDYKFQRVPYITNVATVRSSAFGAFAAIRCDSNVIKEQIGVEQPSLWDDVRPLNALNGFKSSEPDAAGKGADMLKFWTTDTLKDRLGPVAYRILRATDLERDLAEYLTDWAFEKRGSAHPGLLVCTTSSPDIRIPVHSWVAAARSNILRDALARSRQGDGGTYYKLPELLTIQTEQADDGSDVAVIAFQGLDLLSVLNFVLFFYEDKVIPVWNYARQAMPVAQRYRQVRTEVMKAATRLNMPQLEAAVRIQTEPKPCMDQDFQMATKDSRFFEDGDAILELKGAELPVHSVFLCQRCPWFQGLFHGRSGGQWLATRRQTSSSVPSAAKSKVRLDLKHMDPVAFQYVLQHLYADAGPELFDSLVSPDLEAFFDAVLDVLSIANELMLDRLSQICQLVIGQFATTRNISHLLNTVSVCSVSEFKDAALEYICLQMETMLENHLLDDLDEDLFQDLDAVVRDNQLTQMPFARSGRAMDLLLQNYPELAQDIDEERQRRVREMAFKATHRDDERRAMSSSFNKGRVGSVDDNNPLATPSPSAGRARRKSKAGKVEPFSPVLRPKASHVDLMFSMEEDDATGLNGSPLAGTRPGSRGSRGDATAVQDDADSMVLGSSMRDEGRFFPASPSPATQPKVNLVASSSPLSTPAPPATPAQRIAGRFAKRAIPTAAVPSTPDLTLTKLPKMDNNGAKPWGSPTAAPASSRLDLRAIMTESTEESTTPFITNTKRSGLSASLEAQRETAHDVLAVPLPRIAPPKMSQKERKKQQQQQQQQQAQAQSLARSVPKGPAWDTSQSSFSSQAKQPTHLVPASTSPSAVSSPAPPDPKLGALPKPTIKKPHPGPRAASPDTRFAGQPRTSATAGPSSLSSSSPAAQFLPHSKVYIKPAPKAEPVLGLTMADIFLQQQLEQETMKEAVAKRSLQEIQQEQAFQEWWDQESQRTQEEETRRQHVRDSKGGREGRGRGREGREGRGGGGGGKAAADARASASGSNGGGGGPGASGANGGGVAKSTPSRKHNNKAATARGEGAAAGERGGGNRSHREGRGGGGGGGGSEHHHHYYHAEVGAGGESGSPSRRRGGGGGGRGGRA</sequence>
<organism evidence="5 6">
    <name type="scientific">Sporothrix curviconia</name>
    <dbReference type="NCBI Taxonomy" id="1260050"/>
    <lineage>
        <taxon>Eukaryota</taxon>
        <taxon>Fungi</taxon>
        <taxon>Dikarya</taxon>
        <taxon>Ascomycota</taxon>
        <taxon>Pezizomycotina</taxon>
        <taxon>Sordariomycetes</taxon>
        <taxon>Sordariomycetidae</taxon>
        <taxon>Ophiostomatales</taxon>
        <taxon>Ophiostomataceae</taxon>
        <taxon>Sporothrix</taxon>
    </lineage>
</organism>
<protein>
    <recommendedName>
        <fullName evidence="4">BTB domain-containing protein</fullName>
    </recommendedName>
</protein>
<comment type="caution">
    <text evidence="5">The sequence shown here is derived from an EMBL/GenBank/DDBJ whole genome shotgun (WGS) entry which is preliminary data.</text>
</comment>
<feature type="region of interest" description="Disordered" evidence="3">
    <location>
        <begin position="1374"/>
        <end position="1533"/>
    </location>
</feature>
<feature type="region of interest" description="Disordered" evidence="3">
    <location>
        <begin position="1169"/>
        <end position="1218"/>
    </location>
</feature>
<evidence type="ECO:0000256" key="3">
    <source>
        <dbReference type="SAM" id="MobiDB-lite"/>
    </source>
</evidence>
<feature type="compositionally biased region" description="Gly residues" evidence="3">
    <location>
        <begin position="1650"/>
        <end position="1667"/>
    </location>
</feature>
<feature type="compositionally biased region" description="Low complexity" evidence="3">
    <location>
        <begin position="1469"/>
        <end position="1480"/>
    </location>
</feature>
<dbReference type="InterPro" id="IPR009091">
    <property type="entry name" value="RCC1/BLIP-II"/>
</dbReference>
<dbReference type="InterPro" id="IPR036770">
    <property type="entry name" value="Ankyrin_rpt-contain_sf"/>
</dbReference>
<dbReference type="SMART" id="SM00225">
    <property type="entry name" value="BTB"/>
    <property type="match status" value="1"/>
</dbReference>
<reference evidence="5 6" key="1">
    <citation type="submission" date="2024-01" db="EMBL/GenBank/DDBJ databases">
        <authorList>
            <person name="Allen C."/>
            <person name="Tagirdzhanova G."/>
        </authorList>
    </citation>
    <scope>NUCLEOTIDE SEQUENCE [LARGE SCALE GENOMIC DNA]</scope>
</reference>
<gene>
    <name evidence="5" type="ORF">SCUCBS95973_004663</name>
</gene>
<feature type="compositionally biased region" description="Polar residues" evidence="3">
    <location>
        <begin position="1452"/>
        <end position="1464"/>
    </location>
</feature>
<feature type="compositionally biased region" description="Gly residues" evidence="3">
    <location>
        <begin position="44"/>
        <end position="59"/>
    </location>
</feature>